<evidence type="ECO:0000313" key="3">
    <source>
        <dbReference type="Proteomes" id="UP001255856"/>
    </source>
</evidence>
<dbReference type="EMBL" id="JASFZW010000002">
    <property type="protein sequence ID" value="KAK2079718.1"/>
    <property type="molecule type" value="Genomic_DNA"/>
</dbReference>
<name>A0AAD9IK02_PROWI</name>
<evidence type="ECO:0000256" key="1">
    <source>
        <dbReference type="SAM" id="MobiDB-lite"/>
    </source>
</evidence>
<gene>
    <name evidence="2" type="ORF">QBZ16_002113</name>
</gene>
<proteinExistence type="predicted"/>
<dbReference type="InterPro" id="IPR052769">
    <property type="entry name" value="TPR_domain_protein"/>
</dbReference>
<reference evidence="2" key="1">
    <citation type="submission" date="2021-01" db="EMBL/GenBank/DDBJ databases">
        <authorList>
            <person name="Eckstrom K.M.E."/>
        </authorList>
    </citation>
    <scope>NUCLEOTIDE SEQUENCE</scope>
    <source>
        <strain evidence="2">UVCC 0001</strain>
    </source>
</reference>
<keyword evidence="3" id="KW-1185">Reference proteome</keyword>
<accession>A0AAD9IK02</accession>
<organism evidence="2 3">
    <name type="scientific">Prototheca wickerhamii</name>
    <dbReference type="NCBI Taxonomy" id="3111"/>
    <lineage>
        <taxon>Eukaryota</taxon>
        <taxon>Viridiplantae</taxon>
        <taxon>Chlorophyta</taxon>
        <taxon>core chlorophytes</taxon>
        <taxon>Trebouxiophyceae</taxon>
        <taxon>Chlorellales</taxon>
        <taxon>Chlorellaceae</taxon>
        <taxon>Prototheca</taxon>
    </lineage>
</organism>
<protein>
    <submittedName>
        <fullName evidence="2">Uncharacterized protein</fullName>
    </submittedName>
</protein>
<comment type="caution">
    <text evidence="2">The sequence shown here is derived from an EMBL/GenBank/DDBJ whole genome shotgun (WGS) entry which is preliminary data.</text>
</comment>
<sequence>MAVIIEDITDQEPPAQEAESREAEQPASAIEEAQITHAVEEDPLKAEEEALKLEPESKAISAGISRLEPLVEQRREKLKDEMLGKLKELGNTVLNKFGMSLDNFKAEKDPSTGSYSIRFQQ</sequence>
<dbReference type="PANTHER" id="PTHR46014">
    <property type="entry name" value="TETRATRICOPEPTIDE REPEAT PROTEIN 1"/>
    <property type="match status" value="1"/>
</dbReference>
<dbReference type="AlphaFoldDB" id="A0AAD9IK02"/>
<feature type="region of interest" description="Disordered" evidence="1">
    <location>
        <begin position="1"/>
        <end position="28"/>
    </location>
</feature>
<dbReference type="Proteomes" id="UP001255856">
    <property type="component" value="Unassembled WGS sequence"/>
</dbReference>
<evidence type="ECO:0000313" key="2">
    <source>
        <dbReference type="EMBL" id="KAK2079718.1"/>
    </source>
</evidence>
<dbReference type="PANTHER" id="PTHR46014:SF1">
    <property type="entry name" value="TETRATRICOPEPTIDE REPEAT PROTEIN 1"/>
    <property type="match status" value="1"/>
</dbReference>